<protein>
    <submittedName>
        <fullName evidence="1">Uncharacterized protein</fullName>
    </submittedName>
</protein>
<dbReference type="EMBL" id="JARBDR010000640">
    <property type="protein sequence ID" value="KAJ8310488.1"/>
    <property type="molecule type" value="Genomic_DNA"/>
</dbReference>
<accession>A0ABQ9EZA5</accession>
<proteinExistence type="predicted"/>
<dbReference type="Proteomes" id="UP001217089">
    <property type="component" value="Unassembled WGS sequence"/>
</dbReference>
<comment type="caution">
    <text evidence="1">The sequence shown here is derived from an EMBL/GenBank/DDBJ whole genome shotgun (WGS) entry which is preliminary data.</text>
</comment>
<gene>
    <name evidence="1" type="ORF">KUTeg_012353</name>
</gene>
<name>A0ABQ9EZA5_TEGGR</name>
<evidence type="ECO:0000313" key="1">
    <source>
        <dbReference type="EMBL" id="KAJ8310488.1"/>
    </source>
</evidence>
<evidence type="ECO:0000313" key="2">
    <source>
        <dbReference type="Proteomes" id="UP001217089"/>
    </source>
</evidence>
<organism evidence="1 2">
    <name type="scientific">Tegillarca granosa</name>
    <name type="common">Malaysian cockle</name>
    <name type="synonym">Anadara granosa</name>
    <dbReference type="NCBI Taxonomy" id="220873"/>
    <lineage>
        <taxon>Eukaryota</taxon>
        <taxon>Metazoa</taxon>
        <taxon>Spiralia</taxon>
        <taxon>Lophotrochozoa</taxon>
        <taxon>Mollusca</taxon>
        <taxon>Bivalvia</taxon>
        <taxon>Autobranchia</taxon>
        <taxon>Pteriomorphia</taxon>
        <taxon>Arcoida</taxon>
        <taxon>Arcoidea</taxon>
        <taxon>Arcidae</taxon>
        <taxon>Tegillarca</taxon>
    </lineage>
</organism>
<sequence>MSILLSKLTNKRNNHCQTMFRRGKQYEKRTSNGYLTSLDESKRTHYTESSISTVKHKLRNIQGSTSVITEKI</sequence>
<reference evidence="1 2" key="1">
    <citation type="submission" date="2022-12" db="EMBL/GenBank/DDBJ databases">
        <title>Chromosome-level genome of Tegillarca granosa.</title>
        <authorList>
            <person name="Kim J."/>
        </authorList>
    </citation>
    <scope>NUCLEOTIDE SEQUENCE [LARGE SCALE GENOMIC DNA]</scope>
    <source>
        <strain evidence="1">Teg-2019</strain>
        <tissue evidence="1">Adductor muscle</tissue>
    </source>
</reference>
<keyword evidence="2" id="KW-1185">Reference proteome</keyword>